<proteinExistence type="predicted"/>
<name>A0A1G9W7S6_ALLAB</name>
<protein>
    <submittedName>
        <fullName evidence="2">Uncharacterized protein</fullName>
    </submittedName>
</protein>
<keyword evidence="3" id="KW-1185">Reference proteome</keyword>
<dbReference type="RefSeq" id="WP_030430340.1">
    <property type="nucleotide sequence ID" value="NZ_JOEF01000012.1"/>
</dbReference>
<feature type="region of interest" description="Disordered" evidence="1">
    <location>
        <begin position="227"/>
        <end position="284"/>
    </location>
</feature>
<dbReference type="OrthoDB" id="3614642at2"/>
<sequence>MNTTPDWVKGGAELKADPAGLRGFATNVSTIAANLLSDANGPMMDLFTSTGSFPVSTNGLQAGTSAEELLSANQTSMQAFCGDAYKSLLADGSAFHTLADCYESGDGGNGISLSAVQWVYQEPGGKQPPNAPAYLFPEGKLVTLNELYKKKQEGSTGTAGMDVKLSEERRPDGSVVTTYKTSAGGVRVVTETNGKVDEIVKDKNDVTLYTMSSTSNVTTTTFYQDNKPAGSTVTTRTSTTDCPKSGPQTTHERTIVEQRDASGKVISSRTDHVETSRNHETNTQKKVIYTTKSDNPDKQIDRLEVGEQPVPATPQDWQELAESEAAENRKLAGM</sequence>
<accession>A0A1G9W7S6</accession>
<feature type="region of interest" description="Disordered" evidence="1">
    <location>
        <begin position="153"/>
        <end position="174"/>
    </location>
</feature>
<evidence type="ECO:0000313" key="2">
    <source>
        <dbReference type="EMBL" id="SDM80540.1"/>
    </source>
</evidence>
<organism evidence="2 3">
    <name type="scientific">Allokutzneria albata</name>
    <name type="common">Kibdelosporangium albatum</name>
    <dbReference type="NCBI Taxonomy" id="211114"/>
    <lineage>
        <taxon>Bacteria</taxon>
        <taxon>Bacillati</taxon>
        <taxon>Actinomycetota</taxon>
        <taxon>Actinomycetes</taxon>
        <taxon>Pseudonocardiales</taxon>
        <taxon>Pseudonocardiaceae</taxon>
        <taxon>Allokutzneria</taxon>
    </lineage>
</organism>
<dbReference type="eggNOG" id="ENOG5030TV1">
    <property type="taxonomic scope" value="Bacteria"/>
</dbReference>
<reference evidence="2 3" key="1">
    <citation type="submission" date="2016-10" db="EMBL/GenBank/DDBJ databases">
        <authorList>
            <person name="de Groot N.N."/>
        </authorList>
    </citation>
    <scope>NUCLEOTIDE SEQUENCE [LARGE SCALE GENOMIC DNA]</scope>
    <source>
        <strain evidence="2 3">DSM 44149</strain>
    </source>
</reference>
<dbReference type="Proteomes" id="UP000183376">
    <property type="component" value="Chromosome I"/>
</dbReference>
<gene>
    <name evidence="2" type="ORF">SAMN04489726_3446</name>
</gene>
<evidence type="ECO:0000313" key="3">
    <source>
        <dbReference type="Proteomes" id="UP000183376"/>
    </source>
</evidence>
<feature type="compositionally biased region" description="Basic and acidic residues" evidence="1">
    <location>
        <begin position="250"/>
        <end position="262"/>
    </location>
</feature>
<feature type="region of interest" description="Disordered" evidence="1">
    <location>
        <begin position="305"/>
        <end position="334"/>
    </location>
</feature>
<feature type="compositionally biased region" description="Low complexity" evidence="1">
    <location>
        <begin position="231"/>
        <end position="240"/>
    </location>
</feature>
<feature type="compositionally biased region" description="Basic and acidic residues" evidence="1">
    <location>
        <begin position="269"/>
        <end position="283"/>
    </location>
</feature>
<evidence type="ECO:0000256" key="1">
    <source>
        <dbReference type="SAM" id="MobiDB-lite"/>
    </source>
</evidence>
<dbReference type="AlphaFoldDB" id="A0A1G9W7S6"/>
<dbReference type="EMBL" id="LT629701">
    <property type="protein sequence ID" value="SDM80540.1"/>
    <property type="molecule type" value="Genomic_DNA"/>
</dbReference>